<accession>A0ABQ5HYV9</accession>
<dbReference type="SUPFAM" id="SSF56112">
    <property type="entry name" value="Protein kinase-like (PK-like)"/>
    <property type="match status" value="1"/>
</dbReference>
<name>A0ABQ5HYV9_9ASTR</name>
<dbReference type="PANTHER" id="PTHR27003">
    <property type="entry name" value="OS07G0166700 PROTEIN"/>
    <property type="match status" value="1"/>
</dbReference>
<comment type="caution">
    <text evidence="2">The sequence shown here is derived from an EMBL/GenBank/DDBJ whole genome shotgun (WGS) entry which is preliminary data.</text>
</comment>
<keyword evidence="2" id="KW-0418">Kinase</keyword>
<dbReference type="InterPro" id="IPR001245">
    <property type="entry name" value="Ser-Thr/Tyr_kinase_cat_dom"/>
</dbReference>
<evidence type="ECO:0000313" key="2">
    <source>
        <dbReference type="EMBL" id="GJT93058.1"/>
    </source>
</evidence>
<reference evidence="2" key="1">
    <citation type="journal article" date="2022" name="Int. J. Mol. Sci.">
        <title>Draft Genome of Tanacetum Coccineum: Genomic Comparison of Closely Related Tanacetum-Family Plants.</title>
        <authorList>
            <person name="Yamashiro T."/>
            <person name="Shiraishi A."/>
            <person name="Nakayama K."/>
            <person name="Satake H."/>
        </authorList>
    </citation>
    <scope>NUCLEOTIDE SEQUENCE</scope>
</reference>
<dbReference type="Gene3D" id="1.10.510.10">
    <property type="entry name" value="Transferase(Phosphotransferase) domain 1"/>
    <property type="match status" value="1"/>
</dbReference>
<reference evidence="2" key="2">
    <citation type="submission" date="2022-01" db="EMBL/GenBank/DDBJ databases">
        <authorList>
            <person name="Yamashiro T."/>
            <person name="Shiraishi A."/>
            <person name="Satake H."/>
            <person name="Nakayama K."/>
        </authorList>
    </citation>
    <scope>NUCLEOTIDE SEQUENCE</scope>
</reference>
<dbReference type="PANTHER" id="PTHR27003:SF390">
    <property type="entry name" value="PROTEIN KINASE DOMAIN-CONTAINING PROTEIN"/>
    <property type="match status" value="1"/>
</dbReference>
<protein>
    <submittedName>
        <fullName evidence="2">Serine/threonine/dual specificity protein kinase, catalytic domain-containing protein</fullName>
    </submittedName>
</protein>
<gene>
    <name evidence="2" type="ORF">Tco_1081903</name>
</gene>
<dbReference type="InterPro" id="IPR011009">
    <property type="entry name" value="Kinase-like_dom_sf"/>
</dbReference>
<proteinExistence type="predicted"/>
<dbReference type="InterPro" id="IPR008271">
    <property type="entry name" value="Ser/Thr_kinase_AS"/>
</dbReference>
<dbReference type="Proteomes" id="UP001151760">
    <property type="component" value="Unassembled WGS sequence"/>
</dbReference>
<dbReference type="PROSITE" id="PS50011">
    <property type="entry name" value="PROTEIN_KINASE_DOM"/>
    <property type="match status" value="1"/>
</dbReference>
<dbReference type="EMBL" id="BQNB010020168">
    <property type="protein sequence ID" value="GJT93058.1"/>
    <property type="molecule type" value="Genomic_DNA"/>
</dbReference>
<feature type="domain" description="Protein kinase" evidence="1">
    <location>
        <begin position="1"/>
        <end position="214"/>
    </location>
</feature>
<keyword evidence="2" id="KW-0808">Transferase</keyword>
<keyword evidence="3" id="KW-1185">Reference proteome</keyword>
<dbReference type="InterPro" id="IPR000719">
    <property type="entry name" value="Prot_kinase_dom"/>
</dbReference>
<dbReference type="GO" id="GO:0016301">
    <property type="term" value="F:kinase activity"/>
    <property type="evidence" value="ECO:0007669"/>
    <property type="project" value="UniProtKB-KW"/>
</dbReference>
<sequence>MILIYEYMPNGSLHDHLHKRKANGHNSPPLTWVQRLNICIGAARALDYFHTGTGVESRVIHRDVKSSNILLDEKLAAKISDFRMSRIGPANQLGTTNVYTSLIRGTFGYMDEEYILNGLLTRKYDVFAFGVVLLETLCGRPAIDLTLDHQQRLAVWAKHCIKKGKISKIIDLCLRGQVSANCLKEFGQIAYECLLNSSKDRPTMTNVLSRLEFVLAQTLRSPQSAIEQNARG</sequence>
<organism evidence="2 3">
    <name type="scientific">Tanacetum coccineum</name>
    <dbReference type="NCBI Taxonomy" id="301880"/>
    <lineage>
        <taxon>Eukaryota</taxon>
        <taxon>Viridiplantae</taxon>
        <taxon>Streptophyta</taxon>
        <taxon>Embryophyta</taxon>
        <taxon>Tracheophyta</taxon>
        <taxon>Spermatophyta</taxon>
        <taxon>Magnoliopsida</taxon>
        <taxon>eudicotyledons</taxon>
        <taxon>Gunneridae</taxon>
        <taxon>Pentapetalae</taxon>
        <taxon>asterids</taxon>
        <taxon>campanulids</taxon>
        <taxon>Asterales</taxon>
        <taxon>Asteraceae</taxon>
        <taxon>Asteroideae</taxon>
        <taxon>Anthemideae</taxon>
        <taxon>Anthemidinae</taxon>
        <taxon>Tanacetum</taxon>
    </lineage>
</organism>
<evidence type="ECO:0000259" key="1">
    <source>
        <dbReference type="PROSITE" id="PS50011"/>
    </source>
</evidence>
<evidence type="ECO:0000313" key="3">
    <source>
        <dbReference type="Proteomes" id="UP001151760"/>
    </source>
</evidence>
<dbReference type="PROSITE" id="PS00108">
    <property type="entry name" value="PROTEIN_KINASE_ST"/>
    <property type="match status" value="1"/>
</dbReference>
<dbReference type="InterPro" id="IPR045272">
    <property type="entry name" value="ANXUR1/2-like"/>
</dbReference>
<dbReference type="PIRSF" id="PIRSF000654">
    <property type="entry name" value="Integrin-linked_kinase"/>
    <property type="match status" value="1"/>
</dbReference>
<dbReference type="SMART" id="SM00220">
    <property type="entry name" value="S_TKc"/>
    <property type="match status" value="1"/>
</dbReference>
<dbReference type="Pfam" id="PF07714">
    <property type="entry name" value="PK_Tyr_Ser-Thr"/>
    <property type="match status" value="1"/>
</dbReference>